<comment type="caution">
    <text evidence="2">The sequence shown here is derived from an EMBL/GenBank/DDBJ whole genome shotgun (WGS) entry which is preliminary data.</text>
</comment>
<dbReference type="EMBL" id="AZNF01000014">
    <property type="protein sequence ID" value="KID61650.1"/>
    <property type="molecule type" value="Genomic_DNA"/>
</dbReference>
<evidence type="ECO:0000256" key="1">
    <source>
        <dbReference type="SAM" id="MobiDB-lite"/>
    </source>
</evidence>
<name>A0A0B4EHP8_METAF</name>
<dbReference type="OrthoDB" id="4924180at2759"/>
<protein>
    <recommendedName>
        <fullName evidence="4">BTB/POZ fold protein</fullName>
    </recommendedName>
</protein>
<dbReference type="Proteomes" id="UP000031186">
    <property type="component" value="Unassembled WGS sequence"/>
</dbReference>
<evidence type="ECO:0000313" key="2">
    <source>
        <dbReference type="EMBL" id="KID61650.1"/>
    </source>
</evidence>
<reference evidence="2 3" key="1">
    <citation type="journal article" date="2014" name="Proc. Natl. Acad. Sci. U.S.A.">
        <title>Trajectory and genomic determinants of fungal-pathogen speciation and host adaptation.</title>
        <authorList>
            <person name="Hu X."/>
            <person name="Xiao G."/>
            <person name="Zheng P."/>
            <person name="Shang Y."/>
            <person name="Su Y."/>
            <person name="Zhang X."/>
            <person name="Liu X."/>
            <person name="Zhan S."/>
            <person name="St Leger R.J."/>
            <person name="Wang C."/>
        </authorList>
    </citation>
    <scope>NUCLEOTIDE SEQUENCE [LARGE SCALE GENOMIC DNA]</scope>
    <source>
        <strain evidence="2 3">ARSEF 549</strain>
    </source>
</reference>
<feature type="region of interest" description="Disordered" evidence="1">
    <location>
        <begin position="304"/>
        <end position="356"/>
    </location>
</feature>
<accession>A0A0B4EHP8</accession>
<organism evidence="2 3">
    <name type="scientific">Metarhizium anisopliae (strain ARSEF 549)</name>
    <dbReference type="NCBI Taxonomy" id="3151832"/>
    <lineage>
        <taxon>Eukaryota</taxon>
        <taxon>Fungi</taxon>
        <taxon>Dikarya</taxon>
        <taxon>Ascomycota</taxon>
        <taxon>Pezizomycotina</taxon>
        <taxon>Sordariomycetes</taxon>
        <taxon>Hypocreomycetidae</taxon>
        <taxon>Hypocreales</taxon>
        <taxon>Clavicipitaceae</taxon>
        <taxon>Metarhizium</taxon>
    </lineage>
</organism>
<feature type="region of interest" description="Disordered" evidence="1">
    <location>
        <begin position="1"/>
        <end position="43"/>
    </location>
</feature>
<gene>
    <name evidence="2" type="ORF">MAN_08889</name>
</gene>
<dbReference type="AlphaFoldDB" id="A0A0B4EHP8"/>
<sequence>MEDSVLGRKRQRTDTSPFDDMDTESQKPKPQSPRNPSVGGESVVWEPFGIPQKNKLRLAVGPERISIVVDYWAIEHISPVLHNMIRRALDDRGLAENDEQYVELRIPQEKPEIIMIFLGLVYATRLPQYDNITPSQLLDLALLADKWVCTDRLFYSVEYYFSRLGLFSSPEGLWQAYAASYMLAKSNYFQVYSNRLISSYRGSFLPFVKLMPDIALSARLCLALEERRSARGGLNGTSGILCLDCFRKATDNFLPNRDCSSCRGCLATLPPASLTPQELPAATNIPFAEKPTDGSPTNIEVSKSDGFKGFSGKLPTTVPGQTAEECKRGLRLVPAASSSGTPTRPQSEKAVTQLGA</sequence>
<dbReference type="HOGENOM" id="CLU_066683_0_0_1"/>
<evidence type="ECO:0008006" key="4">
    <source>
        <dbReference type="Google" id="ProtNLM"/>
    </source>
</evidence>
<evidence type="ECO:0000313" key="3">
    <source>
        <dbReference type="Proteomes" id="UP000031186"/>
    </source>
</evidence>
<feature type="non-terminal residue" evidence="2">
    <location>
        <position position="1"/>
    </location>
</feature>
<proteinExistence type="predicted"/>
<keyword evidence="3" id="KW-1185">Reference proteome</keyword>
<feature type="compositionally biased region" description="Polar residues" evidence="1">
    <location>
        <begin position="336"/>
        <end position="345"/>
    </location>
</feature>
<dbReference type="VEuPathDB" id="FungiDB:MAN_08889"/>